<dbReference type="Proteomes" id="UP001562425">
    <property type="component" value="Unassembled WGS sequence"/>
</dbReference>
<proteinExistence type="predicted"/>
<name>A0ABD1DAW3_CULPP</name>
<evidence type="ECO:0000313" key="1">
    <source>
        <dbReference type="EMBL" id="KAL1396806.1"/>
    </source>
</evidence>
<dbReference type="AlphaFoldDB" id="A0ABD1DAW3"/>
<reference evidence="1 2" key="1">
    <citation type="submission" date="2024-05" db="EMBL/GenBank/DDBJ databases">
        <title>Culex pipiens pipiens assembly and annotation.</title>
        <authorList>
            <person name="Alout H."/>
            <person name="Durand T."/>
        </authorList>
    </citation>
    <scope>NUCLEOTIDE SEQUENCE [LARGE SCALE GENOMIC DNA]</scope>
    <source>
        <strain evidence="1">HA-2024</strain>
        <tissue evidence="1">Whole body</tissue>
    </source>
</reference>
<sequence length="22" mass="2433">MEKTGVSAIVEYDYAAKEADEL</sequence>
<keyword evidence="2" id="KW-1185">Reference proteome</keyword>
<protein>
    <submittedName>
        <fullName evidence="1">Uncharacterized protein</fullName>
    </submittedName>
</protein>
<organism evidence="1 2">
    <name type="scientific">Culex pipiens pipiens</name>
    <name type="common">Northern house mosquito</name>
    <dbReference type="NCBI Taxonomy" id="38569"/>
    <lineage>
        <taxon>Eukaryota</taxon>
        <taxon>Metazoa</taxon>
        <taxon>Ecdysozoa</taxon>
        <taxon>Arthropoda</taxon>
        <taxon>Hexapoda</taxon>
        <taxon>Insecta</taxon>
        <taxon>Pterygota</taxon>
        <taxon>Neoptera</taxon>
        <taxon>Endopterygota</taxon>
        <taxon>Diptera</taxon>
        <taxon>Nematocera</taxon>
        <taxon>Culicoidea</taxon>
        <taxon>Culicidae</taxon>
        <taxon>Culicinae</taxon>
        <taxon>Culicini</taxon>
        <taxon>Culex</taxon>
        <taxon>Culex</taxon>
    </lineage>
</organism>
<dbReference type="EMBL" id="JBEHCU010006567">
    <property type="protein sequence ID" value="KAL1396806.1"/>
    <property type="molecule type" value="Genomic_DNA"/>
</dbReference>
<accession>A0ABD1DAW3</accession>
<feature type="non-terminal residue" evidence="1">
    <location>
        <position position="22"/>
    </location>
</feature>
<comment type="caution">
    <text evidence="1">The sequence shown here is derived from an EMBL/GenBank/DDBJ whole genome shotgun (WGS) entry which is preliminary data.</text>
</comment>
<evidence type="ECO:0000313" key="2">
    <source>
        <dbReference type="Proteomes" id="UP001562425"/>
    </source>
</evidence>
<gene>
    <name evidence="1" type="ORF">pipiens_010248</name>
</gene>